<name>A0A1E3KBS1_9TREE</name>
<comment type="caution">
    <text evidence="5">The sequence shown here is derived from an EMBL/GenBank/DDBJ whole genome shotgun (WGS) entry which is preliminary data.</text>
</comment>
<accession>A0A1E3KBS1</accession>
<evidence type="ECO:0000256" key="1">
    <source>
        <dbReference type="ARBA" id="ARBA00038101"/>
    </source>
</evidence>
<feature type="signal peptide" evidence="4">
    <location>
        <begin position="1"/>
        <end position="18"/>
    </location>
</feature>
<proteinExistence type="inferred from homology"/>
<evidence type="ECO:0008006" key="7">
    <source>
        <dbReference type="Google" id="ProtNLM"/>
    </source>
</evidence>
<evidence type="ECO:0000313" key="6">
    <source>
        <dbReference type="Proteomes" id="UP000095149"/>
    </source>
</evidence>
<dbReference type="AlphaFoldDB" id="A0A1E3KBS1"/>
<dbReference type="Proteomes" id="UP000095149">
    <property type="component" value="Unassembled WGS sequence"/>
</dbReference>
<dbReference type="GO" id="GO:0005789">
    <property type="term" value="C:endoplasmic reticulum membrane"/>
    <property type="evidence" value="ECO:0007669"/>
    <property type="project" value="TreeGrafter"/>
</dbReference>
<evidence type="ECO:0000313" key="5">
    <source>
        <dbReference type="EMBL" id="ODO10549.1"/>
    </source>
</evidence>
<dbReference type="OrthoDB" id="27934at2759"/>
<protein>
    <recommendedName>
        <fullName evidence="7">DOD-type homing endonuclease domain-containing protein</fullName>
    </recommendedName>
</protein>
<feature type="region of interest" description="Disordered" evidence="2">
    <location>
        <begin position="840"/>
        <end position="876"/>
    </location>
</feature>
<dbReference type="EMBL" id="MEKH01000002">
    <property type="protein sequence ID" value="ODO10549.1"/>
    <property type="molecule type" value="Genomic_DNA"/>
</dbReference>
<dbReference type="SUPFAM" id="SSF81901">
    <property type="entry name" value="HCP-like"/>
    <property type="match status" value="2"/>
</dbReference>
<dbReference type="SMART" id="SM00671">
    <property type="entry name" value="SEL1"/>
    <property type="match status" value="7"/>
</dbReference>
<feature type="transmembrane region" description="Helical" evidence="3">
    <location>
        <begin position="802"/>
        <end position="821"/>
    </location>
</feature>
<evidence type="ECO:0000256" key="3">
    <source>
        <dbReference type="SAM" id="Phobius"/>
    </source>
</evidence>
<dbReference type="PANTHER" id="PTHR11102:SF147">
    <property type="entry name" value="SEL1L ADAPTOR SUBUNIT OF ERAD E3 UBIQUITIN LIGASE"/>
    <property type="match status" value="1"/>
</dbReference>
<keyword evidence="3" id="KW-0472">Membrane</keyword>
<reference evidence="5 6" key="1">
    <citation type="submission" date="2016-06" db="EMBL/GenBank/DDBJ databases">
        <title>Evolution of pathogenesis and genome organization in the Tremellales.</title>
        <authorList>
            <person name="Cuomo C."/>
            <person name="Litvintseva A."/>
            <person name="Heitman J."/>
            <person name="Chen Y."/>
            <person name="Sun S."/>
            <person name="Springer D."/>
            <person name="Dromer F."/>
            <person name="Young S."/>
            <person name="Zeng Q."/>
            <person name="Chapman S."/>
            <person name="Gujja S."/>
            <person name="Saif S."/>
            <person name="Birren B."/>
        </authorList>
    </citation>
    <scope>NUCLEOTIDE SEQUENCE [LARGE SCALE GENOMIC DNA]</scope>
    <source>
        <strain evidence="5 6">CBS 6273</strain>
    </source>
</reference>
<gene>
    <name evidence="5" type="ORF">I350_01146</name>
</gene>
<keyword evidence="4" id="KW-0732">Signal</keyword>
<dbReference type="Gene3D" id="1.25.40.10">
    <property type="entry name" value="Tetratricopeptide repeat domain"/>
    <property type="match status" value="3"/>
</dbReference>
<dbReference type="GO" id="GO:0036503">
    <property type="term" value="P:ERAD pathway"/>
    <property type="evidence" value="ECO:0007669"/>
    <property type="project" value="TreeGrafter"/>
</dbReference>
<keyword evidence="3" id="KW-1133">Transmembrane helix</keyword>
<keyword evidence="3" id="KW-0812">Transmembrane</keyword>
<dbReference type="InterPro" id="IPR050767">
    <property type="entry name" value="Sel1_AlgK"/>
</dbReference>
<dbReference type="PANTHER" id="PTHR11102">
    <property type="entry name" value="SEL-1-LIKE PROTEIN"/>
    <property type="match status" value="1"/>
</dbReference>
<dbReference type="Pfam" id="PF08238">
    <property type="entry name" value="Sel1"/>
    <property type="match status" value="5"/>
</dbReference>
<comment type="similarity">
    <text evidence="1">Belongs to the sel-1 family.</text>
</comment>
<evidence type="ECO:0000256" key="2">
    <source>
        <dbReference type="SAM" id="MobiDB-lite"/>
    </source>
</evidence>
<sequence length="876" mass="96728">MRTAHLLLALAGVSLALAEQPSLCSPLTEAERILESLQPSPDAHLHSKAAGIVPFSNEGWADGLGWRQNGPLSTAFRLLPRVVSAFSPSRLLSSTAETMSRSSEKKVSRGRRERIEKITGLIDEAEKNGCSEALMLKAEMGMFPPRGLKQDLQMAYESLQKYLEQSSDPEAQFLVGVFHATGLGGVSIDQGKALLYYTFAASQGHRPAAMALGYRHWAGIGVKEDCEVALEHYSNAAEISYRRFQEGPPGGLALPLVSSRLSDRVGGIYGTYASWASTGANSQKPAIRASTASSRGETTQEILEYYQYHSDRDSHPYTVRLGRFFYHGSVHYLPNGVSVGAESIGEIPQSFTKARSYFLRVARTLWPLDFEPGTDHPAGRRKLTKEQEDKIREPAMVSAFFLGRMSLRGEGQKQDYKRAKMWYERASELGDREAMNSLGIIYRDGLGVPVDVSKAQEYFQAAASAALSEAQVNLAKLVLAHGDLKNAYPLLEAALRSGNPLEAFHLSARVHTNARSLSQPGVCGVAVAYEKIVSERGAWYEDYLQEADHAWARGETSKAMVGYYIAAEMGYEAAQNNVAFLREGGWKFKAEEEEQWSIGSSRGEDEEKDRLVWWIRSAGQDNVDAMVKIGDHYYTEGQYPRALSHYLSASETQQSPMAYWNLGWMHQAGLGVTRDWHLAKRYYDLSRDTGEEAMYAAGLSLAGLYIQSWWTHFKTRGATPGLALFDYDAVPVPASESLSTWARIKTLFTSPFEWADLEYAEDWEDNLEPDGIVLGEGDLQDDRGTGGDDWEAEMFADLAEDMVLVGLLAAIAGLVWVRARWAAANQRARARALEAAVQGQGQALPVPTGGELAQAQAQPPQRLEGDEEAGDQQRRQ</sequence>
<evidence type="ECO:0000256" key="4">
    <source>
        <dbReference type="SAM" id="SignalP"/>
    </source>
</evidence>
<dbReference type="InterPro" id="IPR006597">
    <property type="entry name" value="Sel1-like"/>
</dbReference>
<organism evidence="5 6">
    <name type="scientific">Cryptococcus amylolentus CBS 6273</name>
    <dbReference type="NCBI Taxonomy" id="1296118"/>
    <lineage>
        <taxon>Eukaryota</taxon>
        <taxon>Fungi</taxon>
        <taxon>Dikarya</taxon>
        <taxon>Basidiomycota</taxon>
        <taxon>Agaricomycotina</taxon>
        <taxon>Tremellomycetes</taxon>
        <taxon>Tremellales</taxon>
        <taxon>Cryptococcaceae</taxon>
        <taxon>Cryptococcus</taxon>
    </lineage>
</organism>
<feature type="chain" id="PRO_5009130876" description="DOD-type homing endonuclease domain-containing protein" evidence="4">
    <location>
        <begin position="19"/>
        <end position="876"/>
    </location>
</feature>
<dbReference type="InterPro" id="IPR011990">
    <property type="entry name" value="TPR-like_helical_dom_sf"/>
</dbReference>